<keyword evidence="1" id="KW-0472">Membrane</keyword>
<evidence type="ECO:0000313" key="4">
    <source>
        <dbReference type="Proteomes" id="UP000536835"/>
    </source>
</evidence>
<protein>
    <recommendedName>
        <fullName evidence="2">CBU-0592-like domain-containing protein</fullName>
    </recommendedName>
</protein>
<feature type="transmembrane region" description="Helical" evidence="1">
    <location>
        <begin position="109"/>
        <end position="125"/>
    </location>
</feature>
<feature type="transmembrane region" description="Helical" evidence="1">
    <location>
        <begin position="157"/>
        <end position="177"/>
    </location>
</feature>
<evidence type="ECO:0000259" key="2">
    <source>
        <dbReference type="Pfam" id="PF26604"/>
    </source>
</evidence>
<dbReference type="NCBIfam" id="NF047864">
    <property type="entry name" value="CBU_0592_membra"/>
    <property type="match status" value="2"/>
</dbReference>
<dbReference type="AlphaFoldDB" id="A0A7Y3RKZ7"/>
<evidence type="ECO:0000313" key="3">
    <source>
        <dbReference type="EMBL" id="NNU16007.1"/>
    </source>
</evidence>
<accession>A0A7Y3RKZ7</accession>
<dbReference type="RefSeq" id="WP_173197889.1">
    <property type="nucleotide sequence ID" value="NZ_JABFCX010000002.1"/>
</dbReference>
<sequence>MILALGWLGLTLYAAAHLLLILRDGRDRRLYFSINLVAAIVFTASAIGLSSWQSMAINIFWALTSVLGLADRERILSGLGRGLTLATLLLSALLLAVSGAGVFPFADGLGWTGALIYSLAYFLLAEERINRRRYLLLNVIAAVVLIPVYNAQENWPALWMSIVWTVISGGGYLRVTLTKRGGA</sequence>
<feature type="transmembrane region" description="Helical" evidence="1">
    <location>
        <begin position="83"/>
        <end position="103"/>
    </location>
</feature>
<feature type="domain" description="CBU-0592-like" evidence="2">
    <location>
        <begin position="4"/>
        <end position="71"/>
    </location>
</feature>
<gene>
    <name evidence="3" type="ORF">HK107_06695</name>
</gene>
<feature type="transmembrane region" description="Helical" evidence="1">
    <location>
        <begin position="30"/>
        <end position="49"/>
    </location>
</feature>
<feature type="transmembrane region" description="Helical" evidence="1">
    <location>
        <begin position="55"/>
        <end position="71"/>
    </location>
</feature>
<dbReference type="EMBL" id="JABFCX010000002">
    <property type="protein sequence ID" value="NNU16007.1"/>
    <property type="molecule type" value="Genomic_DNA"/>
</dbReference>
<feature type="transmembrane region" description="Helical" evidence="1">
    <location>
        <begin position="6"/>
        <end position="23"/>
    </location>
</feature>
<dbReference type="Proteomes" id="UP000536835">
    <property type="component" value="Unassembled WGS sequence"/>
</dbReference>
<keyword evidence="4" id="KW-1185">Reference proteome</keyword>
<name>A0A7Y3RKZ7_9PROT</name>
<dbReference type="Pfam" id="PF26604">
    <property type="entry name" value="CBU_0592"/>
    <property type="match status" value="2"/>
</dbReference>
<feature type="domain" description="CBU-0592-like" evidence="2">
    <location>
        <begin position="107"/>
        <end position="177"/>
    </location>
</feature>
<keyword evidence="1" id="KW-1133">Transmembrane helix</keyword>
<reference evidence="3 4" key="1">
    <citation type="submission" date="2020-05" db="EMBL/GenBank/DDBJ databases">
        <title>Parvularcula mediterraneae sp. nov., isolated from polypropylene straw from shallow seawater of the seashore of Laganas in Zakynthos island, Greece.</title>
        <authorList>
            <person name="Szabo I."/>
            <person name="Al-Omari J."/>
            <person name="Rado J."/>
            <person name="Szerdahelyi G.S."/>
        </authorList>
    </citation>
    <scope>NUCLEOTIDE SEQUENCE [LARGE SCALE GENOMIC DNA]</scope>
    <source>
        <strain evidence="3 4">ZS-1/3</strain>
    </source>
</reference>
<proteinExistence type="predicted"/>
<keyword evidence="1" id="KW-0812">Transmembrane</keyword>
<organism evidence="3 4">
    <name type="scientific">Parvularcula mediterranea</name>
    <dbReference type="NCBI Taxonomy" id="2732508"/>
    <lineage>
        <taxon>Bacteria</taxon>
        <taxon>Pseudomonadati</taxon>
        <taxon>Pseudomonadota</taxon>
        <taxon>Alphaproteobacteria</taxon>
        <taxon>Parvularculales</taxon>
        <taxon>Parvularculaceae</taxon>
        <taxon>Parvularcula</taxon>
    </lineage>
</organism>
<feature type="transmembrane region" description="Helical" evidence="1">
    <location>
        <begin position="134"/>
        <end position="151"/>
    </location>
</feature>
<comment type="caution">
    <text evidence="3">The sequence shown here is derived from an EMBL/GenBank/DDBJ whole genome shotgun (WGS) entry which is preliminary data.</text>
</comment>
<dbReference type="InterPro" id="IPR058058">
    <property type="entry name" value="CBU_0592-like"/>
</dbReference>
<evidence type="ECO:0000256" key="1">
    <source>
        <dbReference type="SAM" id="Phobius"/>
    </source>
</evidence>